<evidence type="ECO:0000313" key="2">
    <source>
        <dbReference type="Proteomes" id="UP000063964"/>
    </source>
</evidence>
<reference evidence="2" key="1">
    <citation type="submission" date="2016-02" db="EMBL/GenBank/DDBJ databases">
        <authorList>
            <person name="Holder M.E."/>
            <person name="Ajami N.J."/>
            <person name="Petrosino J.F."/>
        </authorList>
    </citation>
    <scope>NUCLEOTIDE SEQUENCE [LARGE SCALE GENOMIC DNA]</scope>
    <source>
        <strain evidence="2">DSM 12838</strain>
    </source>
</reference>
<dbReference type="EMBL" id="CP014230">
    <property type="protein sequence ID" value="AMD93509.1"/>
    <property type="molecule type" value="Genomic_DNA"/>
</dbReference>
<name>A0A0X8JR80_9BACT</name>
<proteinExistence type="predicted"/>
<sequence length="126" mass="13641">MSQIFYLSAEQLERIKPFFPLSHGIPRVDDMKVINTGKEPVDAMIAVVDEAGGAAVMSITVSARGMYVNLVDNLARETAGVDRVGPTDPDPNKHCFVIVEPYTGSKKLTGFAMTGNGMESMGYTVR</sequence>
<accession>A0A0X8JR80</accession>
<gene>
    <name evidence="1" type="ORF">AXF15_10635</name>
</gene>
<keyword evidence="2" id="KW-1185">Reference proteome</keyword>
<evidence type="ECO:0000313" key="1">
    <source>
        <dbReference type="EMBL" id="AMD93509.1"/>
    </source>
</evidence>
<protein>
    <submittedName>
        <fullName evidence="1">Uncharacterized protein</fullName>
    </submittedName>
</protein>
<dbReference type="AlphaFoldDB" id="A0A0X8JR80"/>
<dbReference type="KEGG" id="doa:AXF15_10635"/>
<organism evidence="1 2">
    <name type="scientific">Desulfomicrobium orale DSM 12838</name>
    <dbReference type="NCBI Taxonomy" id="888061"/>
    <lineage>
        <taxon>Bacteria</taxon>
        <taxon>Pseudomonadati</taxon>
        <taxon>Thermodesulfobacteriota</taxon>
        <taxon>Desulfovibrionia</taxon>
        <taxon>Desulfovibrionales</taxon>
        <taxon>Desulfomicrobiaceae</taxon>
        <taxon>Desulfomicrobium</taxon>
    </lineage>
</organism>
<dbReference type="Proteomes" id="UP000063964">
    <property type="component" value="Chromosome"/>
</dbReference>